<evidence type="ECO:0000313" key="5">
    <source>
        <dbReference type="Proteomes" id="UP000827549"/>
    </source>
</evidence>
<evidence type="ECO:0000256" key="1">
    <source>
        <dbReference type="ARBA" id="ARBA00009934"/>
    </source>
</evidence>
<organism evidence="4 5">
    <name type="scientific">Vanrija pseudolonga</name>
    <dbReference type="NCBI Taxonomy" id="143232"/>
    <lineage>
        <taxon>Eukaryota</taxon>
        <taxon>Fungi</taxon>
        <taxon>Dikarya</taxon>
        <taxon>Basidiomycota</taxon>
        <taxon>Agaricomycotina</taxon>
        <taxon>Tremellomycetes</taxon>
        <taxon>Trichosporonales</taxon>
        <taxon>Trichosporonaceae</taxon>
        <taxon>Vanrija</taxon>
    </lineage>
</organism>
<dbReference type="EMBL" id="CP086718">
    <property type="protein sequence ID" value="WOO83919.1"/>
    <property type="molecule type" value="Genomic_DNA"/>
</dbReference>
<comment type="similarity">
    <text evidence="1">Belongs to the biotin--protein ligase family.</text>
</comment>
<dbReference type="GO" id="GO:0005737">
    <property type="term" value="C:cytoplasm"/>
    <property type="evidence" value="ECO:0007669"/>
    <property type="project" value="TreeGrafter"/>
</dbReference>
<evidence type="ECO:0000256" key="2">
    <source>
        <dbReference type="ARBA" id="ARBA00022598"/>
    </source>
</evidence>
<dbReference type="GO" id="GO:0004077">
    <property type="term" value="F:biotin--[biotin carboxyl-carrier protein] ligase activity"/>
    <property type="evidence" value="ECO:0007669"/>
    <property type="project" value="InterPro"/>
</dbReference>
<dbReference type="InterPro" id="IPR045864">
    <property type="entry name" value="aa-tRNA-synth_II/BPL/LPL"/>
</dbReference>
<dbReference type="CDD" id="cd03144">
    <property type="entry name" value="GATase1_ScBLP_like"/>
    <property type="match status" value="1"/>
</dbReference>
<accession>A0AAF0YHB5</accession>
<dbReference type="GeneID" id="87810610"/>
<dbReference type="PROSITE" id="PS51733">
    <property type="entry name" value="BPL_LPL_CATALYTIC"/>
    <property type="match status" value="1"/>
</dbReference>
<dbReference type="Pfam" id="PF03099">
    <property type="entry name" value="BPL_LplA_LipB"/>
    <property type="match status" value="1"/>
</dbReference>
<dbReference type="InterPro" id="IPR029062">
    <property type="entry name" value="Class_I_gatase-like"/>
</dbReference>
<dbReference type="CDD" id="cd16442">
    <property type="entry name" value="BPL"/>
    <property type="match status" value="1"/>
</dbReference>
<evidence type="ECO:0000313" key="4">
    <source>
        <dbReference type="EMBL" id="WOO83919.1"/>
    </source>
</evidence>
<proteinExistence type="inferred from homology"/>
<gene>
    <name evidence="4" type="primary">BPL1</name>
    <name evidence="4" type="ORF">LOC62_05G007437</name>
</gene>
<reference evidence="4" key="1">
    <citation type="submission" date="2023-10" db="EMBL/GenBank/DDBJ databases">
        <authorList>
            <person name="Noh H."/>
        </authorList>
    </citation>
    <scope>NUCLEOTIDE SEQUENCE</scope>
    <source>
        <strain evidence="4">DUCC4014</strain>
    </source>
</reference>
<keyword evidence="2 4" id="KW-0436">Ligase</keyword>
<dbReference type="InterPro" id="IPR004408">
    <property type="entry name" value="Biotin_CoA_COase_ligase"/>
</dbReference>
<keyword evidence="5" id="KW-1185">Reference proteome</keyword>
<dbReference type="SUPFAM" id="SSF55681">
    <property type="entry name" value="Class II aaRS and biotin synthetases"/>
    <property type="match status" value="1"/>
</dbReference>
<evidence type="ECO:0000259" key="3">
    <source>
        <dbReference type="PROSITE" id="PS51733"/>
    </source>
</evidence>
<dbReference type="Gene3D" id="3.30.930.10">
    <property type="entry name" value="Bira Bifunctional Protein, Domain 2"/>
    <property type="match status" value="1"/>
</dbReference>
<protein>
    <submittedName>
        <fullName evidence="4">Biotin--protein ligase</fullName>
    </submittedName>
</protein>
<dbReference type="PANTHER" id="PTHR12835:SF5">
    <property type="entry name" value="BIOTIN--PROTEIN LIGASE"/>
    <property type="match status" value="1"/>
</dbReference>
<dbReference type="Pfam" id="PF09825">
    <property type="entry name" value="BPL_N"/>
    <property type="match status" value="1"/>
</dbReference>
<dbReference type="Proteomes" id="UP000827549">
    <property type="component" value="Chromosome 5"/>
</dbReference>
<dbReference type="InterPro" id="IPR004143">
    <property type="entry name" value="BPL_LPL_catalytic"/>
</dbReference>
<sequence length="760" mass="81910">MPGPGPSPHQVFVYSGPGVSPLSLSHTLLTLSLQLLPHYTVQPITAAVLATEPWEPTCALLVIPGGRDLPFVEELSVKTKVTRRIAEFVQEGGRYLGICAGAYFGAAEVKFDVGGNKEVVGKRDLAFFPGAAVGPTFPGFDYGSEAGARAVGIVVDGGKRVLDNLYYNGGGHFILPAQLPSDVEVVARYAEPPTPEANVAAVQISKGKGKALLCAVHFEYPLQDPPSRDAIAKLANPPDELVIEQNEKDRKAWVGTLLSNLGIRLPSEQKTATGAQLKGEEDPHLLLHPTHPSPIFVFSHPSLPELATNAFGASTINSKLKLGPGKWETLQDANDKLEIGPVDLLEPGVPSNLAKRRRTEPEYPPAVQELTLDDGPVPPQPPDFHALTKTILLPGKAQYSADWTPLFNIDTYWAELDAVRKRAGRKTGVLRRDELSKTGGQRPAVGDLIFYGETVTSTQTMLDRNPILLNGLPAPLTFTASFQLSGRGRGSNVWLSPAGCLQYTILLTLPANMANKMIFIQYLAALAICEAIDDDGRLGVRIKWPNDIYAEVEGVGGTKVGGGVKGRAKLGGILVNTNYVNGQWRILVGCGVNVLNALPTTSVSTLHDLLATRAAASGSSRDLPPPPSMEGTFARIMHSFEVKWEQFLADKGFDGFMDEYHSRWLHSGQEVTLTTVTPHQRLRIQSITPDHGLLRCVPLDGGRATTSGLTPLYDRDTDGGGYDDRSSKGWSFGSSATQYVDLQPDGNSFDLMSGMIKKKV</sequence>
<dbReference type="InterPro" id="IPR019197">
    <property type="entry name" value="Biotin-prot_ligase_N"/>
</dbReference>
<dbReference type="AlphaFoldDB" id="A0AAF0YHB5"/>
<name>A0AAF0YHB5_9TREE</name>
<dbReference type="RefSeq" id="XP_062629945.1">
    <property type="nucleotide sequence ID" value="XM_062773961.1"/>
</dbReference>
<feature type="domain" description="BPL/LPL catalytic" evidence="3">
    <location>
        <begin position="440"/>
        <end position="648"/>
    </location>
</feature>
<dbReference type="SUPFAM" id="SSF52317">
    <property type="entry name" value="Class I glutamine amidotransferase-like"/>
    <property type="match status" value="1"/>
</dbReference>
<dbReference type="PANTHER" id="PTHR12835">
    <property type="entry name" value="BIOTIN PROTEIN LIGASE"/>
    <property type="match status" value="1"/>
</dbReference>